<accession>A0AB39PGF1</accession>
<feature type="binding site" evidence="5">
    <location>
        <position position="164"/>
    </location>
    <ligand>
        <name>Fe cation</name>
        <dbReference type="ChEBI" id="CHEBI:24875"/>
    </ligand>
</feature>
<dbReference type="GO" id="GO:0016491">
    <property type="term" value="F:oxidoreductase activity"/>
    <property type="evidence" value="ECO:0007669"/>
    <property type="project" value="UniProtKB-KW"/>
</dbReference>
<evidence type="ECO:0000313" key="7">
    <source>
        <dbReference type="EMBL" id="XDQ28941.1"/>
    </source>
</evidence>
<dbReference type="InterPro" id="IPR042098">
    <property type="entry name" value="TauD-like_sf"/>
</dbReference>
<evidence type="ECO:0000256" key="5">
    <source>
        <dbReference type="PIRSR" id="PIRSR019543-2"/>
    </source>
</evidence>
<keyword evidence="4 5" id="KW-0408">Iron</keyword>
<dbReference type="RefSeq" id="WP_369237460.1">
    <property type="nucleotide sequence ID" value="NZ_CP163435.1"/>
</dbReference>
<organism evidence="7">
    <name type="scientific">Streptomyces sp. R21</name>
    <dbReference type="NCBI Taxonomy" id="3238627"/>
    <lineage>
        <taxon>Bacteria</taxon>
        <taxon>Bacillati</taxon>
        <taxon>Actinomycetota</taxon>
        <taxon>Actinomycetes</taxon>
        <taxon>Kitasatosporales</taxon>
        <taxon>Streptomycetaceae</taxon>
        <taxon>Streptomyces</taxon>
    </lineage>
</organism>
<dbReference type="GO" id="GO:0005506">
    <property type="term" value="F:iron ion binding"/>
    <property type="evidence" value="ECO:0007669"/>
    <property type="project" value="InterPro"/>
</dbReference>
<protein>
    <submittedName>
        <fullName evidence="7">Guanitoxin biosynthesis L-enduracididine beta-hydroxylase GntD</fullName>
    </submittedName>
</protein>
<dbReference type="Pfam" id="PF02668">
    <property type="entry name" value="TauD"/>
    <property type="match status" value="1"/>
</dbReference>
<evidence type="ECO:0000256" key="2">
    <source>
        <dbReference type="ARBA" id="ARBA00022723"/>
    </source>
</evidence>
<dbReference type="Gene3D" id="3.60.130.10">
    <property type="entry name" value="Clavaminate synthase-like"/>
    <property type="match status" value="1"/>
</dbReference>
<dbReference type="AlphaFoldDB" id="A0AB39PGF1"/>
<feature type="binding site" evidence="5">
    <location>
        <position position="162"/>
    </location>
    <ligand>
        <name>Fe cation</name>
        <dbReference type="ChEBI" id="CHEBI:24875"/>
    </ligand>
</feature>
<gene>
    <name evidence="7" type="primary">gntD</name>
    <name evidence="7" type="ORF">AB5J56_31540</name>
</gene>
<evidence type="ECO:0000259" key="6">
    <source>
        <dbReference type="Pfam" id="PF02668"/>
    </source>
</evidence>
<dbReference type="NCBIfam" id="NF041363">
    <property type="entry name" value="GntD_guanitoxin"/>
    <property type="match status" value="1"/>
</dbReference>
<dbReference type="SUPFAM" id="SSF51197">
    <property type="entry name" value="Clavaminate synthase-like"/>
    <property type="match status" value="1"/>
</dbReference>
<feature type="domain" description="TauD/TfdA-like" evidence="6">
    <location>
        <begin position="157"/>
        <end position="328"/>
    </location>
</feature>
<dbReference type="EMBL" id="CP163435">
    <property type="protein sequence ID" value="XDQ28941.1"/>
    <property type="molecule type" value="Genomic_DNA"/>
</dbReference>
<name>A0AB39PGF1_9ACTN</name>
<evidence type="ECO:0000256" key="3">
    <source>
        <dbReference type="ARBA" id="ARBA00023002"/>
    </source>
</evidence>
<evidence type="ECO:0000256" key="4">
    <source>
        <dbReference type="ARBA" id="ARBA00023004"/>
    </source>
</evidence>
<keyword evidence="3" id="KW-0560">Oxidoreductase</keyword>
<comment type="similarity">
    <text evidence="1">Belongs to the clavaminate synthase family.</text>
</comment>
<sequence length="350" mass="38991">MTGGDILATTAATVGDTPAEYTLTAGDLAGLDGLLESLRDSAGDPSHPEFYESAWHAPERLPEGLRRFLQEFARDESSATCLIHGFPTDDAIGPTPDHWSSAIEQKGARDHELYLALCGMVLGEPFGWATLQQGRLVQNVLPVAGDEQCQSGYGSAALLEFHTEDGFHPQRCDYLLLLGLRNQDRVPTIVASVRDVRLDDDDRRLLSEKRFHIFPDDEHIRQLEARDPNHPALAQARRMVSDPEPVAVLFGDRFSPYLRLDRPFMRCAGDDAAAEAALDRLMAELQRVQQDVVVEPGTVLVVDNYRAVHGRRSFQARYDGTDRWLKKLTVSRDLRRHLSGFTAGSHRVLV</sequence>
<proteinExistence type="inferred from homology"/>
<keyword evidence="2 5" id="KW-0479">Metal-binding</keyword>
<dbReference type="InterPro" id="IPR003819">
    <property type="entry name" value="TauD/TfdA-like"/>
</dbReference>
<dbReference type="PIRSF" id="PIRSF019543">
    <property type="entry name" value="Clavaminate_syn"/>
    <property type="match status" value="1"/>
</dbReference>
<dbReference type="InterPro" id="IPR014503">
    <property type="entry name" value="Clavaminate_syn-like"/>
</dbReference>
<reference evidence="7" key="1">
    <citation type="submission" date="2024-07" db="EMBL/GenBank/DDBJ databases">
        <authorList>
            <person name="Yu S.T."/>
        </authorList>
    </citation>
    <scope>NUCLEOTIDE SEQUENCE</scope>
    <source>
        <strain evidence="7">R21</strain>
    </source>
</reference>
<dbReference type="InterPro" id="IPR053447">
    <property type="entry name" value="Alpha-KG_dependent_hydroxylase"/>
</dbReference>
<evidence type="ECO:0000256" key="1">
    <source>
        <dbReference type="ARBA" id="ARBA00008425"/>
    </source>
</evidence>